<dbReference type="EMBL" id="AUZZ01007160">
    <property type="protein sequence ID" value="EQD43399.1"/>
    <property type="molecule type" value="Genomic_DNA"/>
</dbReference>
<evidence type="ECO:0000313" key="1">
    <source>
        <dbReference type="EMBL" id="EQD43399.1"/>
    </source>
</evidence>
<reference evidence="1" key="2">
    <citation type="journal article" date="2014" name="ISME J.">
        <title>Microbial stratification in low pH oxic and suboxic macroscopic growths along an acid mine drainage.</title>
        <authorList>
            <person name="Mendez-Garcia C."/>
            <person name="Mesa V."/>
            <person name="Sprenger R.R."/>
            <person name="Richter M."/>
            <person name="Diez M.S."/>
            <person name="Solano J."/>
            <person name="Bargiela R."/>
            <person name="Golyshina O.V."/>
            <person name="Manteca A."/>
            <person name="Ramos J.L."/>
            <person name="Gallego J.R."/>
            <person name="Llorente I."/>
            <person name="Martins Dos Santos V.A."/>
            <person name="Jensen O.N."/>
            <person name="Pelaez A.I."/>
            <person name="Sanchez J."/>
            <person name="Ferrer M."/>
        </authorList>
    </citation>
    <scope>NUCLEOTIDE SEQUENCE</scope>
</reference>
<reference evidence="1" key="1">
    <citation type="submission" date="2013-08" db="EMBL/GenBank/DDBJ databases">
        <authorList>
            <person name="Mendez C."/>
            <person name="Richter M."/>
            <person name="Ferrer M."/>
            <person name="Sanchez J."/>
        </authorList>
    </citation>
    <scope>NUCLEOTIDE SEQUENCE</scope>
</reference>
<name>T1ARM4_9ZZZZ</name>
<organism evidence="1">
    <name type="scientific">mine drainage metagenome</name>
    <dbReference type="NCBI Taxonomy" id="410659"/>
    <lineage>
        <taxon>unclassified sequences</taxon>
        <taxon>metagenomes</taxon>
        <taxon>ecological metagenomes</taxon>
    </lineage>
</organism>
<dbReference type="AlphaFoldDB" id="T1ARM4"/>
<comment type="caution">
    <text evidence="1">The sequence shown here is derived from an EMBL/GenBank/DDBJ whole genome shotgun (WGS) entry which is preliminary data.</text>
</comment>
<accession>T1ARM4</accession>
<gene>
    <name evidence="1" type="ORF">B2A_09913</name>
</gene>
<protein>
    <submittedName>
        <fullName evidence="1">Uncharacterized protein</fullName>
    </submittedName>
</protein>
<sequence>MELNASARGILASGQVRIRVKRAGMFQYQVFKVKRVKIGSTEFAELYLNRLLDANELARVANETGLPVEAEGMRAFPEGKGAKDFIGL</sequence>
<proteinExistence type="predicted"/>